<accession>X0W7L2</accession>
<name>X0W7L2_9ZZZZ</name>
<protein>
    <recommendedName>
        <fullName evidence="4">SDR family oxidoreductase</fullName>
    </recommendedName>
</protein>
<dbReference type="GO" id="GO:0016491">
    <property type="term" value="F:oxidoreductase activity"/>
    <property type="evidence" value="ECO:0007669"/>
    <property type="project" value="UniProtKB-KW"/>
</dbReference>
<sequence length="245" mass="26751">MSRLEGKVVLVTGSGRGFGRSMAITYAREGAKVVSASRTRSELEDMAKAIRSRGGEVLTVPTDLSKEDDIYRLRDKVLDAYGRLDVLVNNAAIGLWKTVDEMTVQDWDLTLDVNLRAPFILTKAFLETMKGQGRGSVINVTSRSAELGFVAEIGYCPSKYGIEGLTQCFTLELKPHNIAVNSLDVASPPGKRLKPTGLTLAEAKKIPKEISERYTDDDSMVEAFKDAWTFVALQDASGVTGQRLG</sequence>
<comment type="caution">
    <text evidence="3">The sequence shown here is derived from an EMBL/GenBank/DDBJ whole genome shotgun (WGS) entry which is preliminary data.</text>
</comment>
<dbReference type="SUPFAM" id="SSF51735">
    <property type="entry name" value="NAD(P)-binding Rossmann-fold domains"/>
    <property type="match status" value="1"/>
</dbReference>
<feature type="non-terminal residue" evidence="3">
    <location>
        <position position="245"/>
    </location>
</feature>
<dbReference type="EMBL" id="BARS01034892">
    <property type="protein sequence ID" value="GAG26934.1"/>
    <property type="molecule type" value="Genomic_DNA"/>
</dbReference>
<dbReference type="FunFam" id="3.40.50.720:FF:000084">
    <property type="entry name" value="Short-chain dehydrogenase reductase"/>
    <property type="match status" value="1"/>
</dbReference>
<dbReference type="Pfam" id="PF00106">
    <property type="entry name" value="adh_short"/>
    <property type="match status" value="1"/>
</dbReference>
<dbReference type="PANTHER" id="PTHR43669">
    <property type="entry name" value="5-KETO-D-GLUCONATE 5-REDUCTASE"/>
    <property type="match status" value="1"/>
</dbReference>
<dbReference type="CDD" id="cd05233">
    <property type="entry name" value="SDR_c"/>
    <property type="match status" value="1"/>
</dbReference>
<dbReference type="PRINTS" id="PR00080">
    <property type="entry name" value="SDRFAMILY"/>
</dbReference>
<dbReference type="Gene3D" id="3.40.50.720">
    <property type="entry name" value="NAD(P)-binding Rossmann-like Domain"/>
    <property type="match status" value="1"/>
</dbReference>
<evidence type="ECO:0000313" key="3">
    <source>
        <dbReference type="EMBL" id="GAG26934.1"/>
    </source>
</evidence>
<dbReference type="PRINTS" id="PR00081">
    <property type="entry name" value="GDHRDH"/>
</dbReference>
<reference evidence="3" key="1">
    <citation type="journal article" date="2014" name="Front. Microbiol.">
        <title>High frequency of phylogenetically diverse reductive dehalogenase-homologous genes in deep subseafloor sedimentary metagenomes.</title>
        <authorList>
            <person name="Kawai M."/>
            <person name="Futagami T."/>
            <person name="Toyoda A."/>
            <person name="Takaki Y."/>
            <person name="Nishi S."/>
            <person name="Hori S."/>
            <person name="Arai W."/>
            <person name="Tsubouchi T."/>
            <person name="Morono Y."/>
            <person name="Uchiyama I."/>
            <person name="Ito T."/>
            <person name="Fujiyama A."/>
            <person name="Inagaki F."/>
            <person name="Takami H."/>
        </authorList>
    </citation>
    <scope>NUCLEOTIDE SEQUENCE</scope>
    <source>
        <strain evidence="3">Expedition CK06-06</strain>
    </source>
</reference>
<dbReference type="PANTHER" id="PTHR43669:SF3">
    <property type="entry name" value="ALCOHOL DEHYDROGENASE, PUTATIVE (AFU_ORTHOLOGUE AFUA_3G03445)-RELATED"/>
    <property type="match status" value="1"/>
</dbReference>
<proteinExistence type="inferred from homology"/>
<dbReference type="AlphaFoldDB" id="X0W7L2"/>
<evidence type="ECO:0000256" key="2">
    <source>
        <dbReference type="ARBA" id="ARBA00023002"/>
    </source>
</evidence>
<evidence type="ECO:0008006" key="4">
    <source>
        <dbReference type="Google" id="ProtNLM"/>
    </source>
</evidence>
<organism evidence="3">
    <name type="scientific">marine sediment metagenome</name>
    <dbReference type="NCBI Taxonomy" id="412755"/>
    <lineage>
        <taxon>unclassified sequences</taxon>
        <taxon>metagenomes</taxon>
        <taxon>ecological metagenomes</taxon>
    </lineage>
</organism>
<gene>
    <name evidence="3" type="ORF">S01H1_53847</name>
</gene>
<comment type="similarity">
    <text evidence="1">Belongs to the short-chain dehydrogenases/reductases (SDR) family.</text>
</comment>
<dbReference type="InterPro" id="IPR036291">
    <property type="entry name" value="NAD(P)-bd_dom_sf"/>
</dbReference>
<keyword evidence="2" id="KW-0560">Oxidoreductase</keyword>
<dbReference type="InterPro" id="IPR002347">
    <property type="entry name" value="SDR_fam"/>
</dbReference>
<evidence type="ECO:0000256" key="1">
    <source>
        <dbReference type="ARBA" id="ARBA00006484"/>
    </source>
</evidence>